<sequence>MTAHRYDFTICNYDKLGHNLNVFPPLRCRAIINPIGLRSSDFRELPYYYRAGISRVDVTNTQVSSR</sequence>
<dbReference type="AlphaFoldDB" id="A0A160T351"/>
<reference evidence="1" key="1">
    <citation type="submission" date="2016-01" db="EMBL/GenBank/DDBJ databases">
        <authorList>
            <person name="Mcilroy J.S."/>
            <person name="Karst M S."/>
            <person name="Albertsen M."/>
        </authorList>
    </citation>
    <scope>NUCLEOTIDE SEQUENCE</scope>
    <source>
        <strain evidence="1">Cfx-K</strain>
    </source>
</reference>
<dbReference type="Proteomes" id="UP000215027">
    <property type="component" value="Chromosome I"/>
</dbReference>
<name>A0A160T351_9CHLR</name>
<evidence type="ECO:0000313" key="2">
    <source>
        <dbReference type="Proteomes" id="UP000215027"/>
    </source>
</evidence>
<protein>
    <submittedName>
        <fullName evidence="1">Uncharacterized protein</fullName>
    </submittedName>
</protein>
<accession>A0A160T351</accession>
<keyword evidence="2" id="KW-1185">Reference proteome</keyword>
<dbReference type="KEGG" id="pbf:CFX0092_A1062"/>
<evidence type="ECO:0000313" key="1">
    <source>
        <dbReference type="EMBL" id="CUS02940.2"/>
    </source>
</evidence>
<organism evidence="1 2">
    <name type="scientific">Candidatus Promineifilum breve</name>
    <dbReference type="NCBI Taxonomy" id="1806508"/>
    <lineage>
        <taxon>Bacteria</taxon>
        <taxon>Bacillati</taxon>
        <taxon>Chloroflexota</taxon>
        <taxon>Ardenticatenia</taxon>
        <taxon>Candidatus Promineifilales</taxon>
        <taxon>Candidatus Promineifilaceae</taxon>
        <taxon>Candidatus Promineifilum</taxon>
    </lineage>
</organism>
<gene>
    <name evidence="1" type="ORF">CFX0092_A1062</name>
</gene>
<dbReference type="EMBL" id="LN890655">
    <property type="protein sequence ID" value="CUS02940.2"/>
    <property type="molecule type" value="Genomic_DNA"/>
</dbReference>
<proteinExistence type="predicted"/>